<comment type="caution">
    <text evidence="1">The sequence shown here is derived from an EMBL/GenBank/DDBJ whole genome shotgun (WGS) entry which is preliminary data.</text>
</comment>
<evidence type="ECO:0008006" key="3">
    <source>
        <dbReference type="Google" id="ProtNLM"/>
    </source>
</evidence>
<dbReference type="GO" id="GO:0008270">
    <property type="term" value="F:zinc ion binding"/>
    <property type="evidence" value="ECO:0007669"/>
    <property type="project" value="InterPro"/>
</dbReference>
<dbReference type="Gene3D" id="3.90.580.10">
    <property type="entry name" value="Zinc finger, CHC2-type domain"/>
    <property type="match status" value="1"/>
</dbReference>
<reference evidence="1" key="1">
    <citation type="submission" date="2021-12" db="EMBL/GenBank/DDBJ databases">
        <title>Novel species in genus Dyadobacter.</title>
        <authorList>
            <person name="Ma C."/>
        </authorList>
    </citation>
    <scope>NUCLEOTIDE SEQUENCE</scope>
    <source>
        <strain evidence="1">LJ419</strain>
    </source>
</reference>
<gene>
    <name evidence="1" type="ORF">LXM26_07530</name>
</gene>
<evidence type="ECO:0000313" key="1">
    <source>
        <dbReference type="EMBL" id="MCF0061338.1"/>
    </source>
</evidence>
<accession>A0A9X1PKU5</accession>
<organism evidence="1 2">
    <name type="scientific">Dyadobacter chenwenxiniae</name>
    <dbReference type="NCBI Taxonomy" id="2906456"/>
    <lineage>
        <taxon>Bacteria</taxon>
        <taxon>Pseudomonadati</taxon>
        <taxon>Bacteroidota</taxon>
        <taxon>Cytophagia</taxon>
        <taxon>Cytophagales</taxon>
        <taxon>Spirosomataceae</taxon>
        <taxon>Dyadobacter</taxon>
    </lineage>
</organism>
<name>A0A9X1PKU5_9BACT</name>
<evidence type="ECO:0000313" key="2">
    <source>
        <dbReference type="Proteomes" id="UP001139000"/>
    </source>
</evidence>
<dbReference type="GO" id="GO:0006260">
    <property type="term" value="P:DNA replication"/>
    <property type="evidence" value="ECO:0007669"/>
    <property type="project" value="InterPro"/>
</dbReference>
<keyword evidence="2" id="KW-1185">Reference proteome</keyword>
<protein>
    <recommendedName>
        <fullName evidence="3">DUF3991 domain-containing protein</fullName>
    </recommendedName>
</protein>
<dbReference type="RefSeq" id="WP_234654568.1">
    <property type="nucleotide sequence ID" value="NZ_CP094997.1"/>
</dbReference>
<dbReference type="SUPFAM" id="SSF57783">
    <property type="entry name" value="Zinc beta-ribbon"/>
    <property type="match status" value="1"/>
</dbReference>
<proteinExistence type="predicted"/>
<dbReference type="AlphaFoldDB" id="A0A9X1PKU5"/>
<dbReference type="InterPro" id="IPR036977">
    <property type="entry name" value="DNA_primase_Znf_CHC2"/>
</dbReference>
<dbReference type="GO" id="GO:0003677">
    <property type="term" value="F:DNA binding"/>
    <property type="evidence" value="ECO:0007669"/>
    <property type="project" value="InterPro"/>
</dbReference>
<sequence length="320" mass="36561">MPLSHQFPRRSAMDKDHADSIPISKILDKLQIKPQHIGKSKALYRSPITKEQEASFWVYFKTNSWYDYAIPTGGTLDDFVQRYLKFTGEANTPVDVLRWIGNMANDSRPVAKLATAFVDSKVDRQVLFVKSAEQIRFLGLIKYLEGLSIPVSTARLYAKELKVLNRKSGRTFIAIGTKNENDGYELRNPFFNGSVQPGGITFFRGTNSPSKGLHIFKDIFDFLSILTQLDCQAWEHDTIVLHAHSNAAVTAPYIQHYGYKTMYTWMDNDLGGQRATRVLHGFIRSQPGLVHLKMNRVYEDFLSVNAWHVAWQADKNRLKL</sequence>
<dbReference type="EMBL" id="JAJTTC010000001">
    <property type="protein sequence ID" value="MCF0061338.1"/>
    <property type="molecule type" value="Genomic_DNA"/>
</dbReference>
<dbReference type="Proteomes" id="UP001139000">
    <property type="component" value="Unassembled WGS sequence"/>
</dbReference>